<name>A0ABR1UUU1_9PEZI</name>
<reference evidence="1 2" key="1">
    <citation type="submission" date="2023-01" db="EMBL/GenBank/DDBJ databases">
        <title>Analysis of 21 Apiospora genomes using comparative genomics revels a genus with tremendous synthesis potential of carbohydrate active enzymes and secondary metabolites.</title>
        <authorList>
            <person name="Sorensen T."/>
        </authorList>
    </citation>
    <scope>NUCLEOTIDE SEQUENCE [LARGE SCALE GENOMIC DNA]</scope>
    <source>
        <strain evidence="1 2">CBS 135458</strain>
    </source>
</reference>
<dbReference type="RefSeq" id="XP_066715082.1">
    <property type="nucleotide sequence ID" value="XM_066859595.1"/>
</dbReference>
<sequence>MLTPPFPPSSELTGIDRWDGRHAQDCCNKSLALYTIGHDPMPISNYLYRKWLRPFKNPVEFGQFIAKIVEIDLGQCLRVVSEPNSVEKVRGVVKDILRIHQQVLHDIDEECRADPDYYGILPLFYSMIIVTKEFPNGVQNDISQMQVYLVLTGDTEQMYDPARFQPNIVREKRGGQIEKEVEDVSKLVTLESATPQNPIIPDASESLKLTPT</sequence>
<protein>
    <submittedName>
        <fullName evidence="1">Uncharacterized protein</fullName>
    </submittedName>
</protein>
<gene>
    <name evidence="1" type="ORF">PG994_008186</name>
</gene>
<proteinExistence type="predicted"/>
<evidence type="ECO:0000313" key="2">
    <source>
        <dbReference type="Proteomes" id="UP001480595"/>
    </source>
</evidence>
<organism evidence="1 2">
    <name type="scientific">Apiospora phragmitis</name>
    <dbReference type="NCBI Taxonomy" id="2905665"/>
    <lineage>
        <taxon>Eukaryota</taxon>
        <taxon>Fungi</taxon>
        <taxon>Dikarya</taxon>
        <taxon>Ascomycota</taxon>
        <taxon>Pezizomycotina</taxon>
        <taxon>Sordariomycetes</taxon>
        <taxon>Xylariomycetidae</taxon>
        <taxon>Amphisphaeriales</taxon>
        <taxon>Apiosporaceae</taxon>
        <taxon>Apiospora</taxon>
    </lineage>
</organism>
<dbReference type="GeneID" id="92092658"/>
<keyword evidence="2" id="KW-1185">Reference proteome</keyword>
<evidence type="ECO:0000313" key="1">
    <source>
        <dbReference type="EMBL" id="KAK8061820.1"/>
    </source>
</evidence>
<accession>A0ABR1UUU1</accession>
<dbReference type="Pfam" id="PF11020">
    <property type="entry name" value="DUF2610"/>
    <property type="match status" value="1"/>
</dbReference>
<dbReference type="InterPro" id="IPR021277">
    <property type="entry name" value="DUF2610"/>
</dbReference>
<dbReference type="Proteomes" id="UP001480595">
    <property type="component" value="Unassembled WGS sequence"/>
</dbReference>
<comment type="caution">
    <text evidence="1">The sequence shown here is derived from an EMBL/GenBank/DDBJ whole genome shotgun (WGS) entry which is preliminary data.</text>
</comment>
<dbReference type="EMBL" id="JAQQWL010000008">
    <property type="protein sequence ID" value="KAK8061820.1"/>
    <property type="molecule type" value="Genomic_DNA"/>
</dbReference>